<dbReference type="PROSITE" id="PS01230">
    <property type="entry name" value="TRMA_1"/>
    <property type="match status" value="1"/>
</dbReference>
<dbReference type="GO" id="GO:0070475">
    <property type="term" value="P:rRNA base methylation"/>
    <property type="evidence" value="ECO:0007669"/>
    <property type="project" value="TreeGrafter"/>
</dbReference>
<dbReference type="Gene3D" id="2.40.50.140">
    <property type="entry name" value="Nucleic acid-binding proteins"/>
    <property type="match status" value="1"/>
</dbReference>
<dbReference type="Gene3D" id="2.40.50.1070">
    <property type="match status" value="1"/>
</dbReference>
<dbReference type="PROSITE" id="PS50926">
    <property type="entry name" value="TRAM"/>
    <property type="match status" value="1"/>
</dbReference>
<dbReference type="InterPro" id="IPR030391">
    <property type="entry name" value="MeTrfase_TrmA_CS"/>
</dbReference>
<feature type="compositionally biased region" description="Basic and acidic residues" evidence="6">
    <location>
        <begin position="193"/>
        <end position="206"/>
    </location>
</feature>
<dbReference type="PANTHER" id="PTHR11061">
    <property type="entry name" value="RNA M5U METHYLTRANSFERASE"/>
    <property type="match status" value="1"/>
</dbReference>
<evidence type="ECO:0000256" key="3">
    <source>
        <dbReference type="ARBA" id="ARBA00022691"/>
    </source>
</evidence>
<dbReference type="RefSeq" id="WP_072336199.1">
    <property type="nucleotide sequence ID" value="NZ_DBGALU010000095.1"/>
</dbReference>
<dbReference type="Proteomes" id="UP000186323">
    <property type="component" value="Chromosome I"/>
</dbReference>
<dbReference type="AlphaFoldDB" id="A0A1K1LGQ2"/>
<dbReference type="SUPFAM" id="SSF50249">
    <property type="entry name" value="Nucleic acid-binding proteins"/>
    <property type="match status" value="1"/>
</dbReference>
<protein>
    <submittedName>
        <fullName evidence="8">RNA methyltransferase, TrmA family</fullName>
    </submittedName>
</protein>
<dbReference type="PROSITE" id="PS01231">
    <property type="entry name" value="TRMA_2"/>
    <property type="match status" value="1"/>
</dbReference>
<dbReference type="InterPro" id="IPR010280">
    <property type="entry name" value="U5_MeTrfase_fam"/>
</dbReference>
<dbReference type="Gene3D" id="3.40.50.150">
    <property type="entry name" value="Vaccinia Virus protein VP39"/>
    <property type="match status" value="2"/>
</dbReference>
<evidence type="ECO:0000259" key="7">
    <source>
        <dbReference type="PROSITE" id="PS50926"/>
    </source>
</evidence>
<dbReference type="InterPro" id="IPR012340">
    <property type="entry name" value="NA-bd_OB-fold"/>
</dbReference>
<evidence type="ECO:0000313" key="9">
    <source>
        <dbReference type="Proteomes" id="UP000186323"/>
    </source>
</evidence>
<dbReference type="SUPFAM" id="SSF53335">
    <property type="entry name" value="S-adenosyl-L-methionine-dependent methyltransferases"/>
    <property type="match status" value="1"/>
</dbReference>
<keyword evidence="3 4" id="KW-0949">S-adenosyl-L-methionine</keyword>
<dbReference type="PANTHER" id="PTHR11061:SF30">
    <property type="entry name" value="TRNA (URACIL(54)-C(5))-METHYLTRANSFERASE"/>
    <property type="match status" value="1"/>
</dbReference>
<dbReference type="InterPro" id="IPR030390">
    <property type="entry name" value="MeTrfase_TrmA_AS"/>
</dbReference>
<sequence>MTDEIVCRIDALAHDGRGLHRPEDGGPVIFVAGSLPGQTVRARIIRRQKRFWEARRTAVLEDVALAADICPHGEDCGGCPWQRLPYAAQLRWKGQLVRDALERIGGLGRDAALPLRPALGSPEQRAFRNKMEFAFGPADGSGLCLGLRRRGGLQVLPVPGCALLPAEGPGLVTACAGLAARSGLPAYVPPRSAAEEGRLRPRTDKGRGRRPRRERPGAEECGFWRFLVVRCGWPDPAPAQAAAADAPGRRWWLTCVTSPGTAEQRRTVARMGRELLDAFPCVQAFVHEERATPDALVAGERRVLCLDRRGEALPGDEAPLYLPLGGRWFGLDPASFFQVNGLAAERLAATAVEQLLSPRPGAAPRRLLDVYCGAGAPGLLAAGHFDEVLGMEYDRRAVLLAERNARRFGFGHCRYEAGDAARLLTALAREHGPGHWDHALLDPPRGGVAPEALAALRHLAPERLVYISCNPATLARDARALSADYELMQVTPLDLFPHSPHVESVSCWQRRT</sequence>
<name>A0A1K1LGQ2_9BACT</name>
<feature type="binding site" evidence="4">
    <location>
        <position position="338"/>
    </location>
    <ligand>
        <name>S-adenosyl-L-methionine</name>
        <dbReference type="ChEBI" id="CHEBI:59789"/>
    </ligand>
</feature>
<feature type="binding site" evidence="4">
    <location>
        <position position="442"/>
    </location>
    <ligand>
        <name>S-adenosyl-L-methionine</name>
        <dbReference type="ChEBI" id="CHEBI:59789"/>
    </ligand>
</feature>
<evidence type="ECO:0000256" key="2">
    <source>
        <dbReference type="ARBA" id="ARBA00022679"/>
    </source>
</evidence>
<dbReference type="KEGG" id="dpg:DESPIGER_2048"/>
<dbReference type="InterPro" id="IPR002792">
    <property type="entry name" value="TRAM_dom"/>
</dbReference>
<feature type="region of interest" description="Disordered" evidence="6">
    <location>
        <begin position="191"/>
        <end position="215"/>
    </location>
</feature>
<proteinExistence type="inferred from homology"/>
<evidence type="ECO:0000313" key="8">
    <source>
        <dbReference type="EMBL" id="SFV73872.1"/>
    </source>
</evidence>
<feature type="domain" description="TRAM" evidence="7">
    <location>
        <begin position="1"/>
        <end position="58"/>
    </location>
</feature>
<dbReference type="Pfam" id="PF05958">
    <property type="entry name" value="tRNA_U5-meth_tr"/>
    <property type="match status" value="1"/>
</dbReference>
<accession>A0A1K1LGQ2</accession>
<reference evidence="9" key="1">
    <citation type="submission" date="2016-10" db="EMBL/GenBank/DDBJ databases">
        <authorList>
            <person name="Wegmann U."/>
        </authorList>
    </citation>
    <scope>NUCLEOTIDE SEQUENCE [LARGE SCALE GENOMIC DNA]</scope>
</reference>
<dbReference type="InterPro" id="IPR029063">
    <property type="entry name" value="SAM-dependent_MTases_sf"/>
</dbReference>
<dbReference type="EMBL" id="LT630450">
    <property type="protein sequence ID" value="SFV73872.1"/>
    <property type="molecule type" value="Genomic_DNA"/>
</dbReference>
<evidence type="ECO:0000256" key="1">
    <source>
        <dbReference type="ARBA" id="ARBA00022603"/>
    </source>
</evidence>
<gene>
    <name evidence="8" type="ORF">DESPIGER_2048</name>
</gene>
<dbReference type="OrthoDB" id="9804590at2"/>
<feature type="binding site" evidence="4">
    <location>
        <position position="392"/>
    </location>
    <ligand>
        <name>S-adenosyl-L-methionine</name>
        <dbReference type="ChEBI" id="CHEBI:59789"/>
    </ligand>
</feature>
<feature type="binding site" evidence="4">
    <location>
        <position position="371"/>
    </location>
    <ligand>
        <name>S-adenosyl-L-methionine</name>
        <dbReference type="ChEBI" id="CHEBI:59789"/>
    </ligand>
</feature>
<evidence type="ECO:0000256" key="6">
    <source>
        <dbReference type="SAM" id="MobiDB-lite"/>
    </source>
</evidence>
<evidence type="ECO:0000256" key="5">
    <source>
        <dbReference type="PROSITE-ProRule" id="PRU10015"/>
    </source>
</evidence>
<feature type="active site" evidence="5">
    <location>
        <position position="469"/>
    </location>
</feature>
<organism evidence="8 9">
    <name type="scientific">Desulfovibrio piger</name>
    <dbReference type="NCBI Taxonomy" id="901"/>
    <lineage>
        <taxon>Bacteria</taxon>
        <taxon>Pseudomonadati</taxon>
        <taxon>Thermodesulfobacteriota</taxon>
        <taxon>Desulfovibrionia</taxon>
        <taxon>Desulfovibrionales</taxon>
        <taxon>Desulfovibrionaceae</taxon>
        <taxon>Desulfovibrio</taxon>
    </lineage>
</organism>
<evidence type="ECO:0000256" key="4">
    <source>
        <dbReference type="PROSITE-ProRule" id="PRU01024"/>
    </source>
</evidence>
<feature type="active site" description="Nucleophile" evidence="4">
    <location>
        <position position="469"/>
    </location>
</feature>
<dbReference type="CDD" id="cd02440">
    <property type="entry name" value="AdoMet_MTases"/>
    <property type="match status" value="1"/>
</dbReference>
<keyword evidence="9" id="KW-1185">Reference proteome</keyword>
<comment type="similarity">
    <text evidence="4">Belongs to the class I-like SAM-binding methyltransferase superfamily. RNA M5U methyltransferase family.</text>
</comment>
<dbReference type="PROSITE" id="PS51687">
    <property type="entry name" value="SAM_MT_RNA_M5U"/>
    <property type="match status" value="1"/>
</dbReference>
<keyword evidence="1 4" id="KW-0489">Methyltransferase</keyword>
<keyword evidence="2 4" id="KW-0808">Transferase</keyword>
<dbReference type="GO" id="GO:0070041">
    <property type="term" value="F:rRNA (uridine-C5-)-methyltransferase activity"/>
    <property type="evidence" value="ECO:0007669"/>
    <property type="project" value="TreeGrafter"/>
</dbReference>